<accession>A0A0E9QNV3</accession>
<dbReference type="AlphaFoldDB" id="A0A0E9QNV3"/>
<protein>
    <submittedName>
        <fullName evidence="1">Uncharacterized protein</fullName>
    </submittedName>
</protein>
<reference evidence="1" key="1">
    <citation type="submission" date="2014-11" db="EMBL/GenBank/DDBJ databases">
        <authorList>
            <person name="Amaro Gonzalez C."/>
        </authorList>
    </citation>
    <scope>NUCLEOTIDE SEQUENCE</scope>
</reference>
<proteinExistence type="predicted"/>
<sequence>MGGGGSSFRPAHAALANTLKQVHFGLICPFF</sequence>
<name>A0A0E9QNV3_ANGAN</name>
<dbReference type="EMBL" id="GBXM01090849">
    <property type="protein sequence ID" value="JAH17728.1"/>
    <property type="molecule type" value="Transcribed_RNA"/>
</dbReference>
<evidence type="ECO:0000313" key="1">
    <source>
        <dbReference type="EMBL" id="JAH17728.1"/>
    </source>
</evidence>
<organism evidence="1">
    <name type="scientific">Anguilla anguilla</name>
    <name type="common">European freshwater eel</name>
    <name type="synonym">Muraena anguilla</name>
    <dbReference type="NCBI Taxonomy" id="7936"/>
    <lineage>
        <taxon>Eukaryota</taxon>
        <taxon>Metazoa</taxon>
        <taxon>Chordata</taxon>
        <taxon>Craniata</taxon>
        <taxon>Vertebrata</taxon>
        <taxon>Euteleostomi</taxon>
        <taxon>Actinopterygii</taxon>
        <taxon>Neopterygii</taxon>
        <taxon>Teleostei</taxon>
        <taxon>Anguilliformes</taxon>
        <taxon>Anguillidae</taxon>
        <taxon>Anguilla</taxon>
    </lineage>
</organism>
<dbReference type="EMBL" id="GBXM01099945">
    <property type="protein sequence ID" value="JAH08632.1"/>
    <property type="molecule type" value="Transcribed_RNA"/>
</dbReference>
<reference evidence="1" key="2">
    <citation type="journal article" date="2015" name="Fish Shellfish Immunol.">
        <title>Early steps in the European eel (Anguilla anguilla)-Vibrio vulnificus interaction in the gills: Role of the RtxA13 toxin.</title>
        <authorList>
            <person name="Callol A."/>
            <person name="Pajuelo D."/>
            <person name="Ebbesson L."/>
            <person name="Teles M."/>
            <person name="MacKenzie S."/>
            <person name="Amaro C."/>
        </authorList>
    </citation>
    <scope>NUCLEOTIDE SEQUENCE</scope>
</reference>